<dbReference type="RefSeq" id="WP_381091620.1">
    <property type="nucleotide sequence ID" value="NZ_JBHUDX010000116.1"/>
</dbReference>
<feature type="non-terminal residue" evidence="1">
    <location>
        <position position="1"/>
    </location>
</feature>
<proteinExistence type="predicted"/>
<reference evidence="2" key="1">
    <citation type="journal article" date="2019" name="Int. J. Syst. Evol. Microbiol.">
        <title>The Global Catalogue of Microorganisms (GCM) 10K type strain sequencing project: providing services to taxonomists for standard genome sequencing and annotation.</title>
        <authorList>
            <consortium name="The Broad Institute Genomics Platform"/>
            <consortium name="The Broad Institute Genome Sequencing Center for Infectious Disease"/>
            <person name="Wu L."/>
            <person name="Ma J."/>
        </authorList>
    </citation>
    <scope>NUCLEOTIDE SEQUENCE [LARGE SCALE GENOMIC DNA]</scope>
    <source>
        <strain evidence="2">CGMCC 1.12470</strain>
    </source>
</reference>
<accession>A0ABW4J2T0</accession>
<name>A0ABW4J2T0_9ACTN</name>
<protein>
    <submittedName>
        <fullName evidence="1">Uncharacterized protein</fullName>
    </submittedName>
</protein>
<organism evidence="1 2">
    <name type="scientific">Streptomyces caeni</name>
    <dbReference type="NCBI Taxonomy" id="2307231"/>
    <lineage>
        <taxon>Bacteria</taxon>
        <taxon>Bacillati</taxon>
        <taxon>Actinomycetota</taxon>
        <taxon>Actinomycetes</taxon>
        <taxon>Kitasatosporales</taxon>
        <taxon>Streptomycetaceae</taxon>
        <taxon>Streptomyces</taxon>
    </lineage>
</organism>
<sequence length="66" mass="7054">SPAAGAAPAASAISCLRRRAKSHTVDGRSTPQFALKPGQDALHGVPLLRWSFQIVQQPLVDHEIRA</sequence>
<dbReference type="Proteomes" id="UP001597261">
    <property type="component" value="Unassembled WGS sequence"/>
</dbReference>
<keyword evidence="2" id="KW-1185">Reference proteome</keyword>
<comment type="caution">
    <text evidence="1">The sequence shown here is derived from an EMBL/GenBank/DDBJ whole genome shotgun (WGS) entry which is preliminary data.</text>
</comment>
<evidence type="ECO:0000313" key="2">
    <source>
        <dbReference type="Proteomes" id="UP001597261"/>
    </source>
</evidence>
<gene>
    <name evidence="1" type="ORF">ACFSL4_34270</name>
</gene>
<dbReference type="EMBL" id="JBHUDX010000116">
    <property type="protein sequence ID" value="MFD1663101.1"/>
    <property type="molecule type" value="Genomic_DNA"/>
</dbReference>
<evidence type="ECO:0000313" key="1">
    <source>
        <dbReference type="EMBL" id="MFD1663101.1"/>
    </source>
</evidence>